<keyword evidence="3" id="KW-1185">Reference proteome</keyword>
<dbReference type="Proteomes" id="UP000095767">
    <property type="component" value="Unassembled WGS sequence"/>
</dbReference>
<accession>A0A1E5WG67</accession>
<dbReference type="AlphaFoldDB" id="A0A1E5WG67"/>
<proteinExistence type="predicted"/>
<dbReference type="OrthoDB" id="2121828at2759"/>
<organism evidence="2 3">
    <name type="scientific">Dichanthelium oligosanthes</name>
    <dbReference type="NCBI Taxonomy" id="888268"/>
    <lineage>
        <taxon>Eukaryota</taxon>
        <taxon>Viridiplantae</taxon>
        <taxon>Streptophyta</taxon>
        <taxon>Embryophyta</taxon>
        <taxon>Tracheophyta</taxon>
        <taxon>Spermatophyta</taxon>
        <taxon>Magnoliopsida</taxon>
        <taxon>Liliopsida</taxon>
        <taxon>Poales</taxon>
        <taxon>Poaceae</taxon>
        <taxon>PACMAD clade</taxon>
        <taxon>Panicoideae</taxon>
        <taxon>Panicodae</taxon>
        <taxon>Paniceae</taxon>
        <taxon>Dichantheliinae</taxon>
        <taxon>Dichanthelium</taxon>
    </lineage>
</organism>
<evidence type="ECO:0000313" key="3">
    <source>
        <dbReference type="Proteomes" id="UP000095767"/>
    </source>
</evidence>
<name>A0A1E5WG67_9POAL</name>
<protein>
    <submittedName>
        <fullName evidence="2">Laccase-15</fullName>
    </submittedName>
</protein>
<comment type="caution">
    <text evidence="2">The sequence shown here is derived from an EMBL/GenBank/DDBJ whole genome shotgun (WGS) entry which is preliminary data.</text>
</comment>
<feature type="region of interest" description="Disordered" evidence="1">
    <location>
        <begin position="1"/>
        <end position="37"/>
    </location>
</feature>
<gene>
    <name evidence="2" type="ORF">BAE44_0002595</name>
</gene>
<dbReference type="EMBL" id="LWDX02009339">
    <property type="protein sequence ID" value="OEL36386.1"/>
    <property type="molecule type" value="Genomic_DNA"/>
</dbReference>
<reference evidence="2 3" key="1">
    <citation type="submission" date="2016-09" db="EMBL/GenBank/DDBJ databases">
        <title>The draft genome of Dichanthelium oligosanthes: A C3 panicoid grass species.</title>
        <authorList>
            <person name="Studer A.J."/>
            <person name="Schnable J.C."/>
            <person name="Brutnell T.P."/>
        </authorList>
    </citation>
    <scope>NUCLEOTIDE SEQUENCE [LARGE SCALE GENOMIC DNA]</scope>
    <source>
        <strain evidence="3">cv. Kellogg 1175</strain>
        <tissue evidence="2">Leaf</tissue>
    </source>
</reference>
<dbReference type="STRING" id="888268.A0A1E5WG67"/>
<sequence length="168" mass="18382">MVQYTSNHSHGNGNGTAAQRSRHGANDGTPFGDAPVLPEMPGMHNTVVPFNFHGNLTSLRHPRRPMVPLRADEHLFIALGLDMASCPRGEPACQGDEKTIVATMNNVSFHLSPITTPLLEAHYDHTGHMDDALLELPYRPPRAFNFTDSALIPEGPKEALLEATSRQQ</sequence>
<evidence type="ECO:0000313" key="2">
    <source>
        <dbReference type="EMBL" id="OEL36386.1"/>
    </source>
</evidence>
<evidence type="ECO:0000256" key="1">
    <source>
        <dbReference type="SAM" id="MobiDB-lite"/>
    </source>
</evidence>
<feature type="compositionally biased region" description="Polar residues" evidence="1">
    <location>
        <begin position="1"/>
        <end position="19"/>
    </location>
</feature>